<keyword evidence="1" id="KW-0812">Transmembrane</keyword>
<proteinExistence type="predicted"/>
<dbReference type="GO" id="GO:0000921">
    <property type="term" value="P:septin ring assembly"/>
    <property type="evidence" value="ECO:0007669"/>
    <property type="project" value="TreeGrafter"/>
</dbReference>
<dbReference type="Pfam" id="PF08426">
    <property type="entry name" value="ICE2"/>
    <property type="match status" value="1"/>
</dbReference>
<dbReference type="AlphaFoldDB" id="A0AAD9FLY3"/>
<evidence type="ECO:0000313" key="2">
    <source>
        <dbReference type="EMBL" id="KAK1921239.1"/>
    </source>
</evidence>
<feature type="transmembrane region" description="Helical" evidence="1">
    <location>
        <begin position="188"/>
        <end position="208"/>
    </location>
</feature>
<keyword evidence="3" id="KW-1185">Reference proteome</keyword>
<organism evidence="2 3">
    <name type="scientific">Papiliotrema laurentii</name>
    <name type="common">Cryptococcus laurentii</name>
    <dbReference type="NCBI Taxonomy" id="5418"/>
    <lineage>
        <taxon>Eukaryota</taxon>
        <taxon>Fungi</taxon>
        <taxon>Dikarya</taxon>
        <taxon>Basidiomycota</taxon>
        <taxon>Agaricomycotina</taxon>
        <taxon>Tremellomycetes</taxon>
        <taxon>Tremellales</taxon>
        <taxon>Rhynchogastremaceae</taxon>
        <taxon>Papiliotrema</taxon>
    </lineage>
</organism>
<dbReference type="GO" id="GO:0097038">
    <property type="term" value="C:perinuclear endoplasmic reticulum"/>
    <property type="evidence" value="ECO:0007669"/>
    <property type="project" value="TreeGrafter"/>
</dbReference>
<sequence length="413" mass="45260">MVVSAFLNYVGGMATFAQVLFALPMALDLLGPPSFLLLSLLFTIHHFLYSTLRLVLKNTPFAPLISILSFLSPTISASLILTTLYYYLYPPTATTTSILPFSHILVNVLPFVYASLLRWVSPLFTLLEGISTLLVVQIAGRVGKGWADEEEKEEGIEWRSLAGLVAAALVYCAGLAGVTMAFPSFSSFPAFLLGSAVTTVVFLSLIGFTLRRTNVLETSLVFVYVVYSAWLSGVEAGMEPRQYGSGWMSLSPTWQPKAISPSTTSVQDLAARAINGALDHVLDVARTLPPHLLLSLIYRVAVLHCAARIVPAIRKSSIGWDDGMGEGDSSPTGFWDGKSLGEEPTNMRITTIVLSYRRAILITVYTHLLLLDAGSQTWWRWINIALFLAVWSLELLLDADDDAESVTSRWKSE</sequence>
<comment type="caution">
    <text evidence="2">The sequence shown here is derived from an EMBL/GenBank/DDBJ whole genome shotgun (WGS) entry which is preliminary data.</text>
</comment>
<feature type="transmembrane region" description="Helical" evidence="1">
    <location>
        <begin position="220"/>
        <end position="238"/>
    </location>
</feature>
<feature type="transmembrane region" description="Helical" evidence="1">
    <location>
        <begin position="161"/>
        <end position="182"/>
    </location>
</feature>
<dbReference type="GO" id="GO:0048309">
    <property type="term" value="P:endoplasmic reticulum inheritance"/>
    <property type="evidence" value="ECO:0007669"/>
    <property type="project" value="TreeGrafter"/>
</dbReference>
<keyword evidence="1" id="KW-0472">Membrane</keyword>
<dbReference type="GO" id="GO:0005789">
    <property type="term" value="C:endoplasmic reticulum membrane"/>
    <property type="evidence" value="ECO:0007669"/>
    <property type="project" value="TreeGrafter"/>
</dbReference>
<dbReference type="PANTHER" id="PTHR31726">
    <property type="entry name" value="PROTEIN ICE2"/>
    <property type="match status" value="1"/>
</dbReference>
<reference evidence="2" key="1">
    <citation type="submission" date="2023-02" db="EMBL/GenBank/DDBJ databases">
        <title>Identification and recombinant expression of a fungal hydrolase from Papiliotrema laurentii that hydrolyzes apple cutin and clears colloidal polyester polyurethane.</title>
        <authorList>
            <consortium name="DOE Joint Genome Institute"/>
            <person name="Roman V.A."/>
            <person name="Bojanowski C."/>
            <person name="Crable B.R."/>
            <person name="Wagner D.N."/>
            <person name="Hung C.S."/>
            <person name="Nadeau L.J."/>
            <person name="Schratz L."/>
            <person name="Haridas S."/>
            <person name="Pangilinan J."/>
            <person name="Lipzen A."/>
            <person name="Na H."/>
            <person name="Yan M."/>
            <person name="Ng V."/>
            <person name="Grigoriev I.V."/>
            <person name="Spatafora J.W."/>
            <person name="Barlow D."/>
            <person name="Biffinger J."/>
            <person name="Kelley-Loughnane N."/>
            <person name="Varaljay V.A."/>
            <person name="Crookes-Goodson W.J."/>
        </authorList>
    </citation>
    <scope>NUCLEOTIDE SEQUENCE</scope>
    <source>
        <strain evidence="2">5307AH</strain>
    </source>
</reference>
<keyword evidence="1" id="KW-1133">Transmembrane helix</keyword>
<dbReference type="PANTHER" id="PTHR31726:SF2">
    <property type="entry name" value="PROTEIN ICE2"/>
    <property type="match status" value="1"/>
</dbReference>
<dbReference type="EMBL" id="JAODAN010000011">
    <property type="protein sequence ID" value="KAK1921239.1"/>
    <property type="molecule type" value="Genomic_DNA"/>
</dbReference>
<gene>
    <name evidence="2" type="ORF">DB88DRAFT_500103</name>
</gene>
<dbReference type="InterPro" id="IPR013635">
    <property type="entry name" value="Ice2"/>
</dbReference>
<evidence type="ECO:0000256" key="1">
    <source>
        <dbReference type="SAM" id="Phobius"/>
    </source>
</evidence>
<name>A0AAD9FLY3_PAPLA</name>
<protein>
    <submittedName>
        <fullName evidence="2">ICE2-domain-containing protein</fullName>
    </submittedName>
</protein>
<accession>A0AAD9FLY3</accession>
<feature type="transmembrane region" description="Helical" evidence="1">
    <location>
        <begin position="64"/>
        <end position="88"/>
    </location>
</feature>
<evidence type="ECO:0000313" key="3">
    <source>
        <dbReference type="Proteomes" id="UP001182556"/>
    </source>
</evidence>
<feature type="transmembrane region" description="Helical" evidence="1">
    <location>
        <begin position="34"/>
        <end position="52"/>
    </location>
</feature>
<dbReference type="Proteomes" id="UP001182556">
    <property type="component" value="Unassembled WGS sequence"/>
</dbReference>
<feature type="transmembrane region" description="Helical" evidence="1">
    <location>
        <begin position="95"/>
        <end position="113"/>
    </location>
</feature>
<dbReference type="GO" id="GO:0032541">
    <property type="term" value="C:cortical endoplasmic reticulum"/>
    <property type="evidence" value="ECO:0007669"/>
    <property type="project" value="TreeGrafter"/>
</dbReference>
<feature type="transmembrane region" description="Helical" evidence="1">
    <location>
        <begin position="6"/>
        <end position="27"/>
    </location>
</feature>